<keyword evidence="9" id="KW-0492">Microsome</keyword>
<organism evidence="16 17">
    <name type="scientific">Clunio marinus</name>
    <dbReference type="NCBI Taxonomy" id="568069"/>
    <lineage>
        <taxon>Eukaryota</taxon>
        <taxon>Metazoa</taxon>
        <taxon>Ecdysozoa</taxon>
        <taxon>Arthropoda</taxon>
        <taxon>Hexapoda</taxon>
        <taxon>Insecta</taxon>
        <taxon>Pterygota</taxon>
        <taxon>Neoptera</taxon>
        <taxon>Endopterygota</taxon>
        <taxon>Diptera</taxon>
        <taxon>Nematocera</taxon>
        <taxon>Chironomoidea</taxon>
        <taxon>Chironomidae</taxon>
        <taxon>Clunio</taxon>
    </lineage>
</organism>
<evidence type="ECO:0000256" key="6">
    <source>
        <dbReference type="ARBA" id="ARBA00022617"/>
    </source>
</evidence>
<dbReference type="InterPro" id="IPR002401">
    <property type="entry name" value="Cyt_P450_E_grp-I"/>
</dbReference>
<comment type="subcellular location">
    <subcellularLocation>
        <location evidence="4">Endoplasmic reticulum membrane</location>
        <topology evidence="4">Peripheral membrane protein</topology>
    </subcellularLocation>
    <subcellularLocation>
        <location evidence="3">Microsome membrane</location>
        <topology evidence="3">Peripheral membrane protein</topology>
    </subcellularLocation>
</comment>
<comment type="function">
    <text evidence="2">May be involved in the metabolism of insect hormones and in the breakdown of synthetic insecticides.</text>
</comment>
<dbReference type="PRINTS" id="PR00385">
    <property type="entry name" value="P450"/>
</dbReference>
<dbReference type="GO" id="GO:0005789">
    <property type="term" value="C:endoplasmic reticulum membrane"/>
    <property type="evidence" value="ECO:0007669"/>
    <property type="project" value="UniProtKB-SubCell"/>
</dbReference>
<name>A0A1J1ICA1_9DIPT</name>
<evidence type="ECO:0000313" key="16">
    <source>
        <dbReference type="EMBL" id="CRK97919.1"/>
    </source>
</evidence>
<keyword evidence="17" id="KW-1185">Reference proteome</keyword>
<dbReference type="STRING" id="568069.A0A1J1ICA1"/>
<dbReference type="PRINTS" id="PR00463">
    <property type="entry name" value="EP450I"/>
</dbReference>
<feature type="binding site" description="axial binding residue" evidence="14">
    <location>
        <position position="444"/>
    </location>
    <ligand>
        <name>heme</name>
        <dbReference type="ChEBI" id="CHEBI:30413"/>
    </ligand>
    <ligandPart>
        <name>Fe</name>
        <dbReference type="ChEBI" id="CHEBI:18248"/>
    </ligandPart>
</feature>
<dbReference type="AlphaFoldDB" id="A0A1J1ICA1"/>
<reference evidence="16 17" key="1">
    <citation type="submission" date="2015-04" db="EMBL/GenBank/DDBJ databases">
        <authorList>
            <person name="Syromyatnikov M.Y."/>
            <person name="Popov V.N."/>
        </authorList>
    </citation>
    <scope>NUCLEOTIDE SEQUENCE [LARGE SCALE GENOMIC DNA]</scope>
</reference>
<evidence type="ECO:0000256" key="11">
    <source>
        <dbReference type="ARBA" id="ARBA00023004"/>
    </source>
</evidence>
<dbReference type="GO" id="GO:0020037">
    <property type="term" value="F:heme binding"/>
    <property type="evidence" value="ECO:0007669"/>
    <property type="project" value="InterPro"/>
</dbReference>
<dbReference type="GO" id="GO:0016705">
    <property type="term" value="F:oxidoreductase activity, acting on paired donors, with incorporation or reduction of molecular oxygen"/>
    <property type="evidence" value="ECO:0007669"/>
    <property type="project" value="InterPro"/>
</dbReference>
<dbReference type="PANTHER" id="PTHR24291:SF189">
    <property type="entry name" value="CYTOCHROME P450 4C3-RELATED"/>
    <property type="match status" value="1"/>
</dbReference>
<evidence type="ECO:0000313" key="17">
    <source>
        <dbReference type="Proteomes" id="UP000183832"/>
    </source>
</evidence>
<dbReference type="GO" id="GO:0005506">
    <property type="term" value="F:iron ion binding"/>
    <property type="evidence" value="ECO:0007669"/>
    <property type="project" value="InterPro"/>
</dbReference>
<gene>
    <name evidence="16" type="primary">similar to Cytochrome P450 4V2</name>
    <name evidence="16" type="ORF">CLUMA_CG011294</name>
</gene>
<comment type="cofactor">
    <cofactor evidence="1 14">
        <name>heme</name>
        <dbReference type="ChEBI" id="CHEBI:30413"/>
    </cofactor>
</comment>
<keyword evidence="6 14" id="KW-0349">Heme</keyword>
<sequence length="497" mass="57805">MLVLQSLVFGVFISLAVAYARFLWKRRRMYHLAAKLDGPKGLPFIGIGHHLFNLSLTEIFEYLMNEPEKYETPSKFWLGPELVVFANTPDMLQIVLNSPKCLDKSPLYDLFVLKKGLLIVGGEMWKRHRKALNPAFSIGNIKKFIQLFDEKSKIFVKNCEKHIEKKSFDVYGYMSACSLETLLKGNCNYVCDIQSDALNNVYIKNVEKGAKILMDRVKNILYHFEAIYHLSKLYRDEQLYIHEGALKIADEIYEQYRNQLKDKNTFNDSDGYQMEPKNFVDCLLEEKNQFEMDEIKDEINTLVAAGHETSAFVVSCTILMLSMFPEVQQKVFEEIEEVFNKSNYEIDYEKLSKLVYLDMVIKETMRLFPVVPFGTRRSNDEVEIGDKVIPAGTTIVISTYSVQRSKNFWGDDADKFNPERFSPENFKNIHPYAYIPFNGGPRICIGWRYGMMFMKTILTNFLRNFEASTELKFEDLTCKIALSLKLNQKCLISVRKR</sequence>
<evidence type="ECO:0000256" key="13">
    <source>
        <dbReference type="ARBA" id="ARBA00023136"/>
    </source>
</evidence>
<dbReference type="OrthoDB" id="1470350at2759"/>
<dbReference type="InterPro" id="IPR001128">
    <property type="entry name" value="Cyt_P450"/>
</dbReference>
<evidence type="ECO:0000256" key="10">
    <source>
        <dbReference type="ARBA" id="ARBA00023002"/>
    </source>
</evidence>
<dbReference type="EMBL" id="CVRI01000047">
    <property type="protein sequence ID" value="CRK97919.1"/>
    <property type="molecule type" value="Genomic_DNA"/>
</dbReference>
<dbReference type="SUPFAM" id="SSF48264">
    <property type="entry name" value="Cytochrome P450"/>
    <property type="match status" value="1"/>
</dbReference>
<evidence type="ECO:0000256" key="12">
    <source>
        <dbReference type="ARBA" id="ARBA00023033"/>
    </source>
</evidence>
<keyword evidence="13" id="KW-0472">Membrane</keyword>
<dbReference type="GO" id="GO:0004497">
    <property type="term" value="F:monooxygenase activity"/>
    <property type="evidence" value="ECO:0007669"/>
    <property type="project" value="UniProtKB-KW"/>
</dbReference>
<accession>A0A1J1ICA1</accession>
<evidence type="ECO:0000256" key="4">
    <source>
        <dbReference type="ARBA" id="ARBA00004406"/>
    </source>
</evidence>
<dbReference type="Proteomes" id="UP000183832">
    <property type="component" value="Unassembled WGS sequence"/>
</dbReference>
<keyword evidence="7 14" id="KW-0479">Metal-binding</keyword>
<evidence type="ECO:0000256" key="7">
    <source>
        <dbReference type="ARBA" id="ARBA00022723"/>
    </source>
</evidence>
<dbReference type="Pfam" id="PF00067">
    <property type="entry name" value="p450"/>
    <property type="match status" value="1"/>
</dbReference>
<dbReference type="PROSITE" id="PS00086">
    <property type="entry name" value="CYTOCHROME_P450"/>
    <property type="match status" value="1"/>
</dbReference>
<evidence type="ECO:0000256" key="3">
    <source>
        <dbReference type="ARBA" id="ARBA00004174"/>
    </source>
</evidence>
<protein>
    <submittedName>
        <fullName evidence="16">CLUMA_CG011294, isoform A</fullName>
    </submittedName>
</protein>
<evidence type="ECO:0000256" key="5">
    <source>
        <dbReference type="ARBA" id="ARBA00010617"/>
    </source>
</evidence>
<dbReference type="InterPro" id="IPR050196">
    <property type="entry name" value="Cytochrome_P450_Monoox"/>
</dbReference>
<keyword evidence="12 15" id="KW-0503">Monooxygenase</keyword>
<comment type="similarity">
    <text evidence="5 15">Belongs to the cytochrome P450 family.</text>
</comment>
<evidence type="ECO:0000256" key="9">
    <source>
        <dbReference type="ARBA" id="ARBA00022848"/>
    </source>
</evidence>
<evidence type="ECO:0000256" key="1">
    <source>
        <dbReference type="ARBA" id="ARBA00001971"/>
    </source>
</evidence>
<dbReference type="InterPro" id="IPR036396">
    <property type="entry name" value="Cyt_P450_sf"/>
</dbReference>
<keyword evidence="8" id="KW-0256">Endoplasmic reticulum</keyword>
<dbReference type="Gene3D" id="1.10.630.10">
    <property type="entry name" value="Cytochrome P450"/>
    <property type="match status" value="1"/>
</dbReference>
<keyword evidence="10 15" id="KW-0560">Oxidoreductase</keyword>
<dbReference type="InterPro" id="IPR017972">
    <property type="entry name" value="Cyt_P450_CS"/>
</dbReference>
<dbReference type="PANTHER" id="PTHR24291">
    <property type="entry name" value="CYTOCHROME P450 FAMILY 4"/>
    <property type="match status" value="1"/>
</dbReference>
<evidence type="ECO:0000256" key="8">
    <source>
        <dbReference type="ARBA" id="ARBA00022824"/>
    </source>
</evidence>
<evidence type="ECO:0000256" key="15">
    <source>
        <dbReference type="RuleBase" id="RU000461"/>
    </source>
</evidence>
<proteinExistence type="inferred from homology"/>
<evidence type="ECO:0000256" key="2">
    <source>
        <dbReference type="ARBA" id="ARBA00003690"/>
    </source>
</evidence>
<evidence type="ECO:0000256" key="14">
    <source>
        <dbReference type="PIRSR" id="PIRSR602401-1"/>
    </source>
</evidence>
<keyword evidence="11 14" id="KW-0408">Iron</keyword>